<dbReference type="Pfam" id="PF07721">
    <property type="entry name" value="TPR_4"/>
    <property type="match status" value="1"/>
</dbReference>
<evidence type="ECO:0000313" key="5">
    <source>
        <dbReference type="EMBL" id="KZN60425.1"/>
    </source>
</evidence>
<sequence>MLLFGQYRFDSERLVLYCGQREIALRPKVAQLLAYFVARPNELVKREVVLKDLWQHGEFREAALNQSITELRQALGDSAKHPLFIKTIPQQGYMWICDVKVTPCLRKRNRFLIGIALGVALSLGSMVYLYNNSPFAHSQLQAQPQLIIHSMQNHTGVQANAWWGYALEGVLRSRLQQGYQLLPKSRTPDYIDSVTKEAPQQFYLSLKPLQQRFLLQAELAGRRTEVIVEQLDDNFSDIATQLITSLTDSSGFVADQPLAVNGLSDYYRGVQALTEHGPQLAEQYFEAALIQAPEHVPSRLELAQIAWLQGDVSEAKAHFSLIELSPTSPALRARYYLYLGTFEKALGEFDNAKHSAQLALRAAQKSQQIELIASAYQLIADAAWSTTQWQDYTHAMSAAYALIGSRSFAYSEAQRSFYLANPPAAGPQQKNTLNLAQSKEVLEVATRYYRQTERQIDLARSLFAYGQNYLVPVSESENSLLEALEIASSSGDKYFEVQVLTYLGFYYIQLHRGDEALSYLNQVDIDDAFIPAIEQLSVLKAMAYMDIGLTTNNHQSLQEADRRLTQLLANEKTSAMTHANAQLLLAWVALKQGDVDNAESLTQSAFQAYKLSGLDDAIVYAKYTQMYIYLLRNKPDQALDLIDFEQDKEAHLMLFYASVAAHMTQDDVLLKQSKRMLGELQNSQLLLEQLGQLTQQPQRSIELITEILDAPYSVYCQSKWILE</sequence>
<organism evidence="5 6">
    <name type="scientific">Pseudoalteromonas luteoviolacea S4060-1</name>
    <dbReference type="NCBI Taxonomy" id="1365257"/>
    <lineage>
        <taxon>Bacteria</taxon>
        <taxon>Pseudomonadati</taxon>
        <taxon>Pseudomonadota</taxon>
        <taxon>Gammaproteobacteria</taxon>
        <taxon>Alteromonadales</taxon>
        <taxon>Pseudoalteromonadaceae</taxon>
        <taxon>Pseudoalteromonas</taxon>
    </lineage>
</organism>
<dbReference type="InterPro" id="IPR011990">
    <property type="entry name" value="TPR-like_helical_dom_sf"/>
</dbReference>
<dbReference type="InterPro" id="IPR011717">
    <property type="entry name" value="TPR-4"/>
</dbReference>
<keyword evidence="3" id="KW-0472">Membrane</keyword>
<feature type="transmembrane region" description="Helical" evidence="3">
    <location>
        <begin position="111"/>
        <end position="130"/>
    </location>
</feature>
<evidence type="ECO:0000256" key="1">
    <source>
        <dbReference type="ARBA" id="ARBA00023125"/>
    </source>
</evidence>
<name>A0A167J2D3_9GAMM</name>
<dbReference type="GO" id="GO:0003677">
    <property type="term" value="F:DNA binding"/>
    <property type="evidence" value="ECO:0007669"/>
    <property type="project" value="UniProtKB-UniRule"/>
</dbReference>
<feature type="domain" description="OmpR/PhoB-type" evidence="4">
    <location>
        <begin position="1"/>
        <end position="97"/>
    </location>
</feature>
<dbReference type="SMART" id="SM00862">
    <property type="entry name" value="Trans_reg_C"/>
    <property type="match status" value="1"/>
</dbReference>
<dbReference type="InterPro" id="IPR016032">
    <property type="entry name" value="Sig_transdc_resp-reg_C-effctor"/>
</dbReference>
<dbReference type="InterPro" id="IPR001867">
    <property type="entry name" value="OmpR/PhoB-type_DNA-bd"/>
</dbReference>
<dbReference type="InterPro" id="IPR036388">
    <property type="entry name" value="WH-like_DNA-bd_sf"/>
</dbReference>
<dbReference type="Pfam" id="PF00486">
    <property type="entry name" value="Trans_reg_C"/>
    <property type="match status" value="1"/>
</dbReference>
<keyword evidence="3" id="KW-0812">Transmembrane</keyword>
<dbReference type="SUPFAM" id="SSF46894">
    <property type="entry name" value="C-terminal effector domain of the bipartite response regulators"/>
    <property type="match status" value="1"/>
</dbReference>
<accession>A0A167J2D3</accession>
<dbReference type="SUPFAM" id="SSF48452">
    <property type="entry name" value="TPR-like"/>
    <property type="match status" value="2"/>
</dbReference>
<dbReference type="GO" id="GO:0006355">
    <property type="term" value="P:regulation of DNA-templated transcription"/>
    <property type="evidence" value="ECO:0007669"/>
    <property type="project" value="InterPro"/>
</dbReference>
<dbReference type="GO" id="GO:0000160">
    <property type="term" value="P:phosphorelay signal transduction system"/>
    <property type="evidence" value="ECO:0007669"/>
    <property type="project" value="InterPro"/>
</dbReference>
<feature type="DNA-binding region" description="OmpR/PhoB-type" evidence="2">
    <location>
        <begin position="1"/>
        <end position="97"/>
    </location>
</feature>
<evidence type="ECO:0000259" key="4">
    <source>
        <dbReference type="PROSITE" id="PS51755"/>
    </source>
</evidence>
<dbReference type="CDD" id="cd00383">
    <property type="entry name" value="trans_reg_C"/>
    <property type="match status" value="1"/>
</dbReference>
<dbReference type="Proteomes" id="UP000076661">
    <property type="component" value="Unassembled WGS sequence"/>
</dbReference>
<dbReference type="PROSITE" id="PS51755">
    <property type="entry name" value="OMPR_PHOB"/>
    <property type="match status" value="1"/>
</dbReference>
<dbReference type="RefSeq" id="WP_063383022.1">
    <property type="nucleotide sequence ID" value="NZ_AUXX01000056.1"/>
</dbReference>
<keyword evidence="1 2" id="KW-0238">DNA-binding</keyword>
<evidence type="ECO:0000256" key="2">
    <source>
        <dbReference type="PROSITE-ProRule" id="PRU01091"/>
    </source>
</evidence>
<dbReference type="AlphaFoldDB" id="A0A167J2D3"/>
<dbReference type="Gene3D" id="1.10.10.10">
    <property type="entry name" value="Winged helix-like DNA-binding domain superfamily/Winged helix DNA-binding domain"/>
    <property type="match status" value="1"/>
</dbReference>
<protein>
    <recommendedName>
        <fullName evidence="4">OmpR/PhoB-type domain-containing protein</fullName>
    </recommendedName>
</protein>
<evidence type="ECO:0000313" key="6">
    <source>
        <dbReference type="Proteomes" id="UP000076661"/>
    </source>
</evidence>
<dbReference type="EMBL" id="AUXX01000056">
    <property type="protein sequence ID" value="KZN60425.1"/>
    <property type="molecule type" value="Genomic_DNA"/>
</dbReference>
<gene>
    <name evidence="5" type="ORF">N478_07650</name>
</gene>
<proteinExistence type="predicted"/>
<dbReference type="Gene3D" id="1.25.40.10">
    <property type="entry name" value="Tetratricopeptide repeat domain"/>
    <property type="match status" value="2"/>
</dbReference>
<dbReference type="PATRIC" id="fig|1365257.3.peg.4936"/>
<reference evidence="5 6" key="1">
    <citation type="submission" date="2013-07" db="EMBL/GenBank/DDBJ databases">
        <title>Comparative Genomic and Metabolomic Analysis of Twelve Strains of Pseudoalteromonas luteoviolacea.</title>
        <authorList>
            <person name="Vynne N.G."/>
            <person name="Mansson M."/>
            <person name="Gram L."/>
        </authorList>
    </citation>
    <scope>NUCLEOTIDE SEQUENCE [LARGE SCALE GENOMIC DNA]</scope>
    <source>
        <strain evidence="5 6">S4060-1</strain>
    </source>
</reference>
<keyword evidence="3" id="KW-1133">Transmembrane helix</keyword>
<dbReference type="GO" id="GO:0042802">
    <property type="term" value="F:identical protein binding"/>
    <property type="evidence" value="ECO:0007669"/>
    <property type="project" value="InterPro"/>
</dbReference>
<evidence type="ECO:0000256" key="3">
    <source>
        <dbReference type="SAM" id="Phobius"/>
    </source>
</evidence>
<comment type="caution">
    <text evidence="5">The sequence shown here is derived from an EMBL/GenBank/DDBJ whole genome shotgun (WGS) entry which is preliminary data.</text>
</comment>